<dbReference type="CDD" id="cd05324">
    <property type="entry name" value="carb_red_PTCR-like_SDR_c"/>
    <property type="match status" value="1"/>
</dbReference>
<dbReference type="Gene3D" id="3.40.50.720">
    <property type="entry name" value="NAD(P)-binding Rossmann-like Domain"/>
    <property type="match status" value="1"/>
</dbReference>
<dbReference type="PANTHER" id="PTHR43490">
    <property type="entry name" value="(+)-NEOMENTHOL DEHYDROGENASE"/>
    <property type="match status" value="1"/>
</dbReference>
<evidence type="ECO:0000256" key="1">
    <source>
        <dbReference type="ARBA" id="ARBA00006484"/>
    </source>
</evidence>
<dbReference type="InterPro" id="IPR002347">
    <property type="entry name" value="SDR_fam"/>
</dbReference>
<evidence type="ECO:0000256" key="2">
    <source>
        <dbReference type="ARBA" id="ARBA00022857"/>
    </source>
</evidence>
<gene>
    <name evidence="4" type="ORF">MCHLO_01979</name>
</gene>
<dbReference type="InterPro" id="IPR045313">
    <property type="entry name" value="CBR1-like"/>
</dbReference>
<evidence type="ECO:0000256" key="3">
    <source>
        <dbReference type="ARBA" id="ARBA00023002"/>
    </source>
</evidence>
<dbReference type="PANTHER" id="PTHR43490:SF99">
    <property type="entry name" value="SHORT-CHAIN DEHYDROGENASE_REDUCTASE"/>
    <property type="match status" value="1"/>
</dbReference>
<sequence>MAPKIVLVTGANKGIGLEIVRQIANKAGYHVLLGARDAERGQKAVETLSGLPVEFLSLDIDDDASIAAAVKTVESKFGRLDVLVNNAGVLLDAWDSKVQMATREIFQKTFNTNATSAAMVTEAFVPLLSKALTGKPNVVFMSSDMGSLGQFADPEGKWQDAPMHLAAYRSSKAAMNMLALVYVARFRGQGWRINIDNPGYTATDLNLGTGPGTLEDGARNAVRLATLEEDGVTATFSEKEGPLPW</sequence>
<accession>A0ABQ0KZK2</accession>
<comment type="similarity">
    <text evidence="1">Belongs to the short-chain dehydrogenases/reductases (SDR) family.</text>
</comment>
<keyword evidence="3" id="KW-0560">Oxidoreductase</keyword>
<dbReference type="InterPro" id="IPR036291">
    <property type="entry name" value="NAD(P)-bd_dom_sf"/>
</dbReference>
<organism evidence="4 5">
    <name type="scientific">Mycena chlorophos</name>
    <name type="common">Agaric fungus</name>
    <name type="synonym">Agaricus chlorophos</name>
    <dbReference type="NCBI Taxonomy" id="658473"/>
    <lineage>
        <taxon>Eukaryota</taxon>
        <taxon>Fungi</taxon>
        <taxon>Dikarya</taxon>
        <taxon>Basidiomycota</taxon>
        <taxon>Agaricomycotina</taxon>
        <taxon>Agaricomycetes</taxon>
        <taxon>Agaricomycetidae</taxon>
        <taxon>Agaricales</taxon>
        <taxon>Marasmiineae</taxon>
        <taxon>Mycenaceae</taxon>
        <taxon>Mycena</taxon>
    </lineage>
</organism>
<keyword evidence="2" id="KW-0521">NADP</keyword>
<keyword evidence="5" id="KW-1185">Reference proteome</keyword>
<evidence type="ECO:0000313" key="4">
    <source>
        <dbReference type="EMBL" id="GAT44345.1"/>
    </source>
</evidence>
<dbReference type="Pfam" id="PF00106">
    <property type="entry name" value="adh_short"/>
    <property type="match status" value="1"/>
</dbReference>
<protein>
    <submittedName>
        <fullName evidence="4">Uncharacterized protein</fullName>
    </submittedName>
</protein>
<evidence type="ECO:0000313" key="5">
    <source>
        <dbReference type="Proteomes" id="UP000815677"/>
    </source>
</evidence>
<dbReference type="Proteomes" id="UP000815677">
    <property type="component" value="Unassembled WGS sequence"/>
</dbReference>
<dbReference type="PRINTS" id="PR00081">
    <property type="entry name" value="GDHRDH"/>
</dbReference>
<dbReference type="SUPFAM" id="SSF51735">
    <property type="entry name" value="NAD(P)-binding Rossmann-fold domains"/>
    <property type="match status" value="1"/>
</dbReference>
<proteinExistence type="inferred from homology"/>
<dbReference type="EMBL" id="DF839677">
    <property type="protein sequence ID" value="GAT44345.1"/>
    <property type="molecule type" value="Genomic_DNA"/>
</dbReference>
<reference evidence="4" key="1">
    <citation type="submission" date="2014-09" db="EMBL/GenBank/DDBJ databases">
        <title>Genome sequence of the luminous mushroom Mycena chlorophos for searching fungal bioluminescence genes.</title>
        <authorList>
            <person name="Tanaka Y."/>
            <person name="Kasuga D."/>
            <person name="Oba Y."/>
            <person name="Hase S."/>
            <person name="Sato K."/>
            <person name="Oba Y."/>
            <person name="Sakakibara Y."/>
        </authorList>
    </citation>
    <scope>NUCLEOTIDE SEQUENCE</scope>
</reference>
<name>A0ABQ0KZK2_MYCCL</name>